<protein>
    <submittedName>
        <fullName evidence="1">Uncharacterized protein</fullName>
    </submittedName>
</protein>
<dbReference type="AlphaFoldDB" id="B7KFB3"/>
<reference evidence="2" key="1">
    <citation type="journal article" date="2011" name="MBio">
        <title>Novel metabolic attributes of the genus Cyanothece, comprising a group of unicellular nitrogen-fixing Cyanobacteria.</title>
        <authorList>
            <person name="Bandyopadhyay A."/>
            <person name="Elvitigala T."/>
            <person name="Welsh E."/>
            <person name="Stockel J."/>
            <person name="Liberton M."/>
            <person name="Min H."/>
            <person name="Sherman L.A."/>
            <person name="Pakrasi H.B."/>
        </authorList>
    </citation>
    <scope>NUCLEOTIDE SEQUENCE [LARGE SCALE GENOMIC DNA]</scope>
    <source>
        <strain evidence="2">PCC 7424</strain>
    </source>
</reference>
<evidence type="ECO:0000313" key="2">
    <source>
        <dbReference type="Proteomes" id="UP000002384"/>
    </source>
</evidence>
<dbReference type="HOGENOM" id="CLU_1599452_0_0_3"/>
<name>B7KFB3_GLOC7</name>
<dbReference type="Proteomes" id="UP000002384">
    <property type="component" value="Chromosome"/>
</dbReference>
<gene>
    <name evidence="1" type="ordered locus">PCC7424_3434</name>
</gene>
<proteinExistence type="predicted"/>
<keyword evidence="2" id="KW-1185">Reference proteome</keyword>
<organism evidence="1 2">
    <name type="scientific">Gloeothece citriformis (strain PCC 7424)</name>
    <name type="common">Cyanothece sp. (strain PCC 7424)</name>
    <dbReference type="NCBI Taxonomy" id="65393"/>
    <lineage>
        <taxon>Bacteria</taxon>
        <taxon>Bacillati</taxon>
        <taxon>Cyanobacteriota</taxon>
        <taxon>Cyanophyceae</taxon>
        <taxon>Oscillatoriophycideae</taxon>
        <taxon>Chroococcales</taxon>
        <taxon>Aphanothecaceae</taxon>
        <taxon>Gloeothece</taxon>
        <taxon>Gloeothece citriformis</taxon>
    </lineage>
</organism>
<dbReference type="KEGG" id="cyc:PCC7424_3434"/>
<evidence type="ECO:0000313" key="1">
    <source>
        <dbReference type="EMBL" id="ACK71829.1"/>
    </source>
</evidence>
<dbReference type="OrthoDB" id="9879634at2"/>
<accession>B7KFB3</accession>
<dbReference type="EMBL" id="CP001291">
    <property type="protein sequence ID" value="ACK71829.1"/>
    <property type="molecule type" value="Genomic_DNA"/>
</dbReference>
<sequence length="168" mass="19469">MQSWLDFVIDIPLSEANWKFKSISRIYPPKLSLWIGYLPATEKARHMLAVTKLTGWLSPETSKGKLIQPEKFDPRATHDFLAIYQNCNQWDKTIILFRFQIYGNDSIASQITDTLVQAMSNCSPKEQRYLLSPHYYNLWVDIVSIKLQTIDLNKVTQVWISSSLKGDN</sequence>
<dbReference type="eggNOG" id="ENOG502ZEBM">
    <property type="taxonomic scope" value="Bacteria"/>
</dbReference>
<dbReference type="RefSeq" id="WP_015955424.1">
    <property type="nucleotide sequence ID" value="NC_011729.1"/>
</dbReference>